<evidence type="ECO:0000313" key="1">
    <source>
        <dbReference type="EMBL" id="MBW4464173.1"/>
    </source>
</evidence>
<evidence type="ECO:0000313" key="2">
    <source>
        <dbReference type="Proteomes" id="UP000707356"/>
    </source>
</evidence>
<dbReference type="EMBL" id="JAHHHV010000007">
    <property type="protein sequence ID" value="MBW4464173.1"/>
    <property type="molecule type" value="Genomic_DNA"/>
</dbReference>
<accession>A0A951U312</accession>
<protein>
    <recommendedName>
        <fullName evidence="3">Transposase</fullName>
    </recommendedName>
</protein>
<comment type="caution">
    <text evidence="1">The sequence shown here is derived from an EMBL/GenBank/DDBJ whole genome shotgun (WGS) entry which is preliminary data.</text>
</comment>
<reference evidence="1" key="2">
    <citation type="journal article" date="2022" name="Microbiol. Resour. Announc.">
        <title>Metagenome Sequencing to Explore Phylogenomics of Terrestrial Cyanobacteria.</title>
        <authorList>
            <person name="Ward R.D."/>
            <person name="Stajich J.E."/>
            <person name="Johansen J.R."/>
            <person name="Huntemann M."/>
            <person name="Clum A."/>
            <person name="Foster B."/>
            <person name="Foster B."/>
            <person name="Roux S."/>
            <person name="Palaniappan K."/>
            <person name="Varghese N."/>
            <person name="Mukherjee S."/>
            <person name="Reddy T.B.K."/>
            <person name="Daum C."/>
            <person name="Copeland A."/>
            <person name="Chen I.A."/>
            <person name="Ivanova N.N."/>
            <person name="Kyrpides N.C."/>
            <person name="Shapiro N."/>
            <person name="Eloe-Fadrosh E.A."/>
            <person name="Pietrasiak N."/>
        </authorList>
    </citation>
    <scope>NUCLEOTIDE SEQUENCE</scope>
    <source>
        <strain evidence="1">GSE-TBD4-15B</strain>
    </source>
</reference>
<dbReference type="AlphaFoldDB" id="A0A951U312"/>
<organism evidence="1 2">
    <name type="scientific">Pegethrix bostrychoides GSE-TBD4-15B</name>
    <dbReference type="NCBI Taxonomy" id="2839662"/>
    <lineage>
        <taxon>Bacteria</taxon>
        <taxon>Bacillati</taxon>
        <taxon>Cyanobacteriota</taxon>
        <taxon>Cyanophyceae</taxon>
        <taxon>Oculatellales</taxon>
        <taxon>Oculatellaceae</taxon>
        <taxon>Pegethrix</taxon>
    </lineage>
</organism>
<reference evidence="1" key="1">
    <citation type="submission" date="2021-05" db="EMBL/GenBank/DDBJ databases">
        <authorList>
            <person name="Pietrasiak N."/>
            <person name="Ward R."/>
            <person name="Stajich J.E."/>
            <person name="Kurbessoian T."/>
        </authorList>
    </citation>
    <scope>NUCLEOTIDE SEQUENCE</scope>
    <source>
        <strain evidence="1">GSE-TBD4-15B</strain>
    </source>
</reference>
<name>A0A951U312_9CYAN</name>
<proteinExistence type="predicted"/>
<evidence type="ECO:0008006" key="3">
    <source>
        <dbReference type="Google" id="ProtNLM"/>
    </source>
</evidence>
<dbReference type="Proteomes" id="UP000707356">
    <property type="component" value="Unassembled WGS sequence"/>
</dbReference>
<gene>
    <name evidence="1" type="ORF">KME07_01880</name>
</gene>
<sequence>MINPPKRNSLQTSSLALINFLERCWRLELAKQPTCLTGILEIDETACRPVNSRTSIAIWAPLIWLYL</sequence>